<dbReference type="EC" id="3.-.-.-" evidence="5"/>
<keyword evidence="3 5" id="KW-0378">Hydrolase</keyword>
<dbReference type="FunFam" id="3.40.50.1820:FF:000039">
    <property type="entry name" value="Esterase ybfF"/>
    <property type="match status" value="1"/>
</dbReference>
<dbReference type="InParanoid" id="K0KL32"/>
<dbReference type="STRING" id="1206466.K0KL32"/>
<feature type="domain" description="AB hydrolase-1" evidence="4">
    <location>
        <begin position="62"/>
        <end position="299"/>
    </location>
</feature>
<dbReference type="SUPFAM" id="SSF53474">
    <property type="entry name" value="alpha/beta-Hydrolases"/>
    <property type="match status" value="1"/>
</dbReference>
<evidence type="ECO:0000256" key="1">
    <source>
        <dbReference type="ARBA" id="ARBA00008645"/>
    </source>
</evidence>
<accession>K0KL32</accession>
<evidence type="ECO:0000313" key="6">
    <source>
        <dbReference type="Proteomes" id="UP000009328"/>
    </source>
</evidence>
<dbReference type="InterPro" id="IPR000073">
    <property type="entry name" value="AB_hydrolase_1"/>
</dbReference>
<evidence type="ECO:0000313" key="5">
    <source>
        <dbReference type="EMBL" id="CCH41803.1"/>
    </source>
</evidence>
<dbReference type="GO" id="GO:0005739">
    <property type="term" value="C:mitochondrion"/>
    <property type="evidence" value="ECO:0007669"/>
    <property type="project" value="TreeGrafter"/>
</dbReference>
<protein>
    <submittedName>
        <fullName evidence="5">Abhydrolase domain-containing protein 11</fullName>
        <ecNumber evidence="5">3.-.-.-</ecNumber>
    </submittedName>
</protein>
<keyword evidence="6" id="KW-1185">Reference proteome</keyword>
<dbReference type="HOGENOM" id="CLU_020336_53_0_1"/>
<dbReference type="GO" id="GO:0016740">
    <property type="term" value="F:transferase activity"/>
    <property type="evidence" value="ECO:0007669"/>
    <property type="project" value="UniProtKB-KW"/>
</dbReference>
<dbReference type="InterPro" id="IPR029058">
    <property type="entry name" value="AB_hydrolase_fold"/>
</dbReference>
<keyword evidence="2" id="KW-0808">Transferase</keyword>
<sequence>MNILRRTFSTARPLKSALYDGTASSLAKNEFNDKLLSRDIPTVKLAYDLINDKTNTLKEGAPILILHGVFGSKSNNRSIAKQLNSRLERDVYTIDLRNHGDSPHNKRHDYPALAADVERFIEDNELPKPIIIGHSMGAKAAMALSLRRRDLIEILVSVDNSPVNLQPSSLFPKYVSILERIVNDKDIKTNKEADQYFAKFEKDQVVRQFLLQNIKKNKETGQLESRIPLDIMKNALVKGEIAAWEFDSNFSRWMGPSLFIRGTTSKYVPDDYIPEIGKFFPNFEIRDIEAGHWVMAEKPKETLDVLIDYIERNEDI</sequence>
<dbReference type="EMBL" id="CAIF01000029">
    <property type="protein sequence ID" value="CCH41803.1"/>
    <property type="molecule type" value="Genomic_DNA"/>
</dbReference>
<dbReference type="AlphaFoldDB" id="K0KL32"/>
<evidence type="ECO:0000256" key="3">
    <source>
        <dbReference type="ARBA" id="ARBA00022801"/>
    </source>
</evidence>
<dbReference type="eggNOG" id="KOG2382">
    <property type="taxonomic scope" value="Eukaryota"/>
</dbReference>
<comment type="caution">
    <text evidence="5">The sequence shown here is derived from an EMBL/GenBank/DDBJ whole genome shotgun (WGS) entry which is preliminary data.</text>
</comment>
<organism evidence="5 6">
    <name type="scientific">Wickerhamomyces ciferrii (strain ATCC 14091 / BCRC 22168 / CBS 111 / JCM 3599 / NBRC 0793 / NRRL Y-1031 F-60-10)</name>
    <name type="common">Yeast</name>
    <name type="synonym">Pichia ciferrii</name>
    <dbReference type="NCBI Taxonomy" id="1206466"/>
    <lineage>
        <taxon>Eukaryota</taxon>
        <taxon>Fungi</taxon>
        <taxon>Dikarya</taxon>
        <taxon>Ascomycota</taxon>
        <taxon>Saccharomycotina</taxon>
        <taxon>Saccharomycetes</taxon>
        <taxon>Phaffomycetales</taxon>
        <taxon>Wickerhamomycetaceae</taxon>
        <taxon>Wickerhamomyces</taxon>
    </lineage>
</organism>
<dbReference type="Proteomes" id="UP000009328">
    <property type="component" value="Unassembled WGS sequence"/>
</dbReference>
<dbReference type="Pfam" id="PF00561">
    <property type="entry name" value="Abhydrolase_1"/>
    <property type="match status" value="1"/>
</dbReference>
<evidence type="ECO:0000259" key="4">
    <source>
        <dbReference type="Pfam" id="PF00561"/>
    </source>
</evidence>
<gene>
    <name evidence="5" type="ORF">BN7_1342</name>
</gene>
<evidence type="ECO:0000256" key="2">
    <source>
        <dbReference type="ARBA" id="ARBA00022679"/>
    </source>
</evidence>
<dbReference type="PANTHER" id="PTHR46118:SF4">
    <property type="entry name" value="PROTEIN ABHD11"/>
    <property type="match status" value="1"/>
</dbReference>
<name>K0KL32_WICCF</name>
<dbReference type="Gene3D" id="3.40.50.1820">
    <property type="entry name" value="alpha/beta hydrolase"/>
    <property type="match status" value="1"/>
</dbReference>
<reference evidence="5 6" key="1">
    <citation type="journal article" date="2012" name="Eukaryot. Cell">
        <title>Draft genome sequence of Wickerhamomyces ciferrii NRRL Y-1031 F-60-10.</title>
        <authorList>
            <person name="Schneider J."/>
            <person name="Andrea H."/>
            <person name="Blom J."/>
            <person name="Jaenicke S."/>
            <person name="Ruckert C."/>
            <person name="Schorsch C."/>
            <person name="Szczepanowski R."/>
            <person name="Farwick M."/>
            <person name="Goesmann A."/>
            <person name="Puhler A."/>
            <person name="Schaffer S."/>
            <person name="Tauch A."/>
            <person name="Kohler T."/>
            <person name="Brinkrolf K."/>
        </authorList>
    </citation>
    <scope>NUCLEOTIDE SEQUENCE [LARGE SCALE GENOMIC DNA]</scope>
    <source>
        <strain evidence="6">ATCC 14091 / BCRC 22168 / CBS 111 / JCM 3599 / NBRC 0793 / NRRL Y-1031 F-60-10</strain>
    </source>
</reference>
<comment type="similarity">
    <text evidence="1">Belongs to the AB hydrolase superfamily.</text>
</comment>
<dbReference type="FunCoup" id="K0KL32">
    <property type="interactions" value="473"/>
</dbReference>
<dbReference type="GO" id="GO:0052689">
    <property type="term" value="F:carboxylic ester hydrolase activity"/>
    <property type="evidence" value="ECO:0007669"/>
    <property type="project" value="TreeGrafter"/>
</dbReference>
<dbReference type="PANTHER" id="PTHR46118">
    <property type="entry name" value="PROTEIN ABHD11"/>
    <property type="match status" value="1"/>
</dbReference>
<proteinExistence type="inferred from homology"/>